<keyword evidence="5" id="KW-0547">Nucleotide-binding</keyword>
<keyword evidence="13" id="KW-0234">DNA repair</keyword>
<dbReference type="SUPFAM" id="SSF52540">
    <property type="entry name" value="P-loop containing nucleoside triphosphate hydrolases"/>
    <property type="match status" value="2"/>
</dbReference>
<dbReference type="GO" id="GO:0004518">
    <property type="term" value="F:nuclease activity"/>
    <property type="evidence" value="ECO:0007669"/>
    <property type="project" value="UniProtKB-KW"/>
</dbReference>
<evidence type="ECO:0000256" key="8">
    <source>
        <dbReference type="ARBA" id="ARBA00022771"/>
    </source>
</evidence>
<dbReference type="CDD" id="cd03271">
    <property type="entry name" value="ABC_UvrA_II"/>
    <property type="match status" value="1"/>
</dbReference>
<dbReference type="InterPro" id="IPR041102">
    <property type="entry name" value="UvrA_inter"/>
</dbReference>
<dbReference type="GO" id="GO:0006289">
    <property type="term" value="P:nucleotide-excision repair"/>
    <property type="evidence" value="ECO:0007669"/>
    <property type="project" value="InterPro"/>
</dbReference>
<dbReference type="PANTHER" id="PTHR43152:SF3">
    <property type="entry name" value="UVRABC SYSTEM PROTEIN A"/>
    <property type="match status" value="1"/>
</dbReference>
<organism evidence="18 19">
    <name type="scientific">Aquimarina brevivitae</name>
    <dbReference type="NCBI Taxonomy" id="323412"/>
    <lineage>
        <taxon>Bacteria</taxon>
        <taxon>Pseudomonadati</taxon>
        <taxon>Bacteroidota</taxon>
        <taxon>Flavobacteriia</taxon>
        <taxon>Flavobacteriales</taxon>
        <taxon>Flavobacteriaceae</taxon>
        <taxon>Aquimarina</taxon>
    </lineage>
</organism>
<evidence type="ECO:0000256" key="1">
    <source>
        <dbReference type="ARBA" id="ARBA00004496"/>
    </source>
</evidence>
<evidence type="ECO:0000256" key="15">
    <source>
        <dbReference type="ARBA" id="ARBA00039316"/>
    </source>
</evidence>
<evidence type="ECO:0000256" key="4">
    <source>
        <dbReference type="ARBA" id="ARBA00022737"/>
    </source>
</evidence>
<evidence type="ECO:0000259" key="17">
    <source>
        <dbReference type="PROSITE" id="PS50893"/>
    </source>
</evidence>
<dbReference type="GO" id="GO:0005737">
    <property type="term" value="C:cytoplasm"/>
    <property type="evidence" value="ECO:0007669"/>
    <property type="project" value="UniProtKB-SubCell"/>
</dbReference>
<name>A0A4Q7P2U3_9FLAO</name>
<proteinExistence type="inferred from homology"/>
<reference evidence="18 19" key="1">
    <citation type="submission" date="2019-02" db="EMBL/GenBank/DDBJ databases">
        <title>Genomic Encyclopedia of Type Strains, Phase IV (KMG-IV): sequencing the most valuable type-strain genomes for metagenomic binning, comparative biology and taxonomic classification.</title>
        <authorList>
            <person name="Goeker M."/>
        </authorList>
    </citation>
    <scope>NUCLEOTIDE SEQUENCE [LARGE SCALE GENOMIC DNA]</scope>
    <source>
        <strain evidence="18 19">DSM 17196</strain>
    </source>
</reference>
<comment type="subcellular location">
    <subcellularLocation>
        <location evidence="1">Cytoplasm</location>
    </subcellularLocation>
</comment>
<dbReference type="SMART" id="SM00382">
    <property type="entry name" value="AAA"/>
    <property type="match status" value="2"/>
</dbReference>
<dbReference type="Gene3D" id="1.10.8.280">
    <property type="entry name" value="ABC transporter ATPase domain-like"/>
    <property type="match status" value="1"/>
</dbReference>
<evidence type="ECO:0000256" key="10">
    <source>
        <dbReference type="ARBA" id="ARBA00022840"/>
    </source>
</evidence>
<keyword evidence="12" id="KW-0238">DNA-binding</keyword>
<sequence length="945" mass="105441">MVSSEENIEVLGARVHNLKNIDVTIPREKLVVITGLSGSGKSSLAFDTIYAEGQRRYIETFSAYARQFLGGLERPDVDKIDGLSPVIAIEQKTTSKSPRSTVGTITEIYDFLRLLFARASDAYSYNTGEKMVSYSDEQIKDLIIESFQGKRINILAPVVRSRKGHYRELFEQIGKQGFVKVRADGEIKDIVKGLKLDRYKTHDIEIVIDRLIPDASKDNSKRLMETINTAMYHGDDVLMVLDQDTNETRFFSRNLMCPSTGISYPNPEPNNFSFNSPKGACPKCNGIGTLHEVNLKKIIPDEGKSIKSGGLAPHGAQKNNWAFKQLELIAQRFNFKLSDPIKSIPNEAMDMILHGGKEKFSVDSKTLGVTREYKIDFEGVATFIEQTYHKNDSTSLRRWAKEYMDKVVCSECQGSRLRKESLYFKVNAKSIADLAQMDISELADWFSKLPSELSEKQQKIASEILKEINARLQFLIDVGLTYLSLNRSSKSLSGGEAQRIRLATQIGSQLVGVLYILDEPSIGLHQRDNEKLINSLEQLRDIGNSVIVVEHDKDMIERADHVIDIGPRAGRHGGEIISQGTPKEIKKHHTLTADYLSGAKEIEIPEKRRKGNGKSISLKGATGNNLKNVSVDIPLGKMIAVTGVSGSGKSTLINETLYPILNAHYFNGVKKPMPYKSIKGLDHADKVIDINQSPIGRTPRSNPATYTGVFSEIRSLFAKTPEAMIRGYKPGRFSFNVTGGRCETCKGGGLRVIEMNFLPDVYVECETCQGKRFNRETLEIRYKGKSIADILEMTINEACSFFEPIPKIHRKVKTIQNVGLGYITLGQQSTTLSGGEAQRIKLATELSKRDTGNTFYILDEPTTGLHFEDIRVLMNVLNTLVDKGNTVLIIEHNLDVIKMADYIIDIGYEGGKNGGKVVATGTPEEIIKDKKSYTARFLKKELKHT</sequence>
<dbReference type="Gene3D" id="3.30.1490.20">
    <property type="entry name" value="ATP-grasp fold, A domain"/>
    <property type="match status" value="1"/>
</dbReference>
<dbReference type="GO" id="GO:0009380">
    <property type="term" value="C:excinuclease repair complex"/>
    <property type="evidence" value="ECO:0007669"/>
    <property type="project" value="InterPro"/>
</dbReference>
<dbReference type="Pfam" id="PF17755">
    <property type="entry name" value="UvrA_DNA-bind"/>
    <property type="match status" value="1"/>
</dbReference>
<dbReference type="Pfam" id="PF17760">
    <property type="entry name" value="UvrA_inter"/>
    <property type="match status" value="1"/>
</dbReference>
<dbReference type="GO" id="GO:0016887">
    <property type="term" value="F:ATP hydrolysis activity"/>
    <property type="evidence" value="ECO:0007669"/>
    <property type="project" value="InterPro"/>
</dbReference>
<dbReference type="RefSeq" id="WP_130286815.1">
    <property type="nucleotide sequence ID" value="NZ_SGXE01000002.1"/>
</dbReference>
<dbReference type="PROSITE" id="PS00211">
    <property type="entry name" value="ABC_TRANSPORTER_1"/>
    <property type="match status" value="2"/>
</dbReference>
<evidence type="ECO:0000256" key="6">
    <source>
        <dbReference type="ARBA" id="ARBA00022763"/>
    </source>
</evidence>
<evidence type="ECO:0000256" key="13">
    <source>
        <dbReference type="ARBA" id="ARBA00023204"/>
    </source>
</evidence>
<dbReference type="FunFam" id="1.20.1580.10:FF:000002">
    <property type="entry name" value="UvrABC system protein A"/>
    <property type="match status" value="1"/>
</dbReference>
<dbReference type="PANTHER" id="PTHR43152">
    <property type="entry name" value="UVRABC SYSTEM PROTEIN A"/>
    <property type="match status" value="1"/>
</dbReference>
<comment type="caution">
    <text evidence="18">The sequence shown here is derived from an EMBL/GenBank/DDBJ whole genome shotgun (WGS) entry which is preliminary data.</text>
</comment>
<dbReference type="NCBIfam" id="NF001503">
    <property type="entry name" value="PRK00349.1"/>
    <property type="match status" value="1"/>
</dbReference>
<evidence type="ECO:0000256" key="5">
    <source>
        <dbReference type="ARBA" id="ARBA00022741"/>
    </source>
</evidence>
<feature type="domain" description="ABC transporter" evidence="17">
    <location>
        <begin position="611"/>
        <end position="939"/>
    </location>
</feature>
<dbReference type="GO" id="GO:0005524">
    <property type="term" value="F:ATP binding"/>
    <property type="evidence" value="ECO:0007669"/>
    <property type="project" value="UniProtKB-KW"/>
</dbReference>
<dbReference type="NCBIfam" id="TIGR00630">
    <property type="entry name" value="uvra"/>
    <property type="match status" value="1"/>
</dbReference>
<dbReference type="PROSITE" id="PS50893">
    <property type="entry name" value="ABC_TRANSPORTER_2"/>
    <property type="match status" value="1"/>
</dbReference>
<comment type="similarity">
    <text evidence="14">Belongs to the ABC transporter superfamily. UvrA family.</text>
</comment>
<evidence type="ECO:0000256" key="12">
    <source>
        <dbReference type="ARBA" id="ARBA00023125"/>
    </source>
</evidence>
<protein>
    <recommendedName>
        <fullName evidence="15">UvrABC system protein A</fullName>
    </recommendedName>
    <alternativeName>
        <fullName evidence="16">Excinuclease ABC subunit A</fullName>
    </alternativeName>
</protein>
<evidence type="ECO:0000256" key="7">
    <source>
        <dbReference type="ARBA" id="ARBA00022769"/>
    </source>
</evidence>
<dbReference type="InterPro" id="IPR003593">
    <property type="entry name" value="AAA+_ATPase"/>
</dbReference>
<keyword evidence="2" id="KW-0963">Cytoplasm</keyword>
<dbReference type="Gene3D" id="3.40.50.300">
    <property type="entry name" value="P-loop containing nucleotide triphosphate hydrolases"/>
    <property type="match status" value="2"/>
</dbReference>
<keyword evidence="6" id="KW-0227">DNA damage</keyword>
<dbReference type="Gene3D" id="1.20.1580.10">
    <property type="entry name" value="ABC transporter ATPase like domain"/>
    <property type="match status" value="2"/>
</dbReference>
<dbReference type="GO" id="GO:0003677">
    <property type="term" value="F:DNA binding"/>
    <property type="evidence" value="ECO:0007669"/>
    <property type="project" value="UniProtKB-KW"/>
</dbReference>
<keyword evidence="4" id="KW-0677">Repeat</keyword>
<accession>A0A4Q7P2U3</accession>
<keyword evidence="10" id="KW-0067">ATP-binding</keyword>
<keyword evidence="9" id="KW-0862">Zinc</keyword>
<evidence type="ECO:0000256" key="11">
    <source>
        <dbReference type="ARBA" id="ARBA00022881"/>
    </source>
</evidence>
<dbReference type="EMBL" id="SGXE01000002">
    <property type="protein sequence ID" value="RZS93700.1"/>
    <property type="molecule type" value="Genomic_DNA"/>
</dbReference>
<dbReference type="OrthoDB" id="9809851at2"/>
<dbReference type="InterPro" id="IPR041552">
    <property type="entry name" value="UvrA_DNA-bd"/>
</dbReference>
<keyword evidence="3" id="KW-0479">Metal-binding</keyword>
<keyword evidence="19" id="KW-1185">Reference proteome</keyword>
<keyword evidence="7" id="KW-0228">DNA excision</keyword>
<gene>
    <name evidence="18" type="ORF">EV197_2280</name>
</gene>
<evidence type="ECO:0000313" key="18">
    <source>
        <dbReference type="EMBL" id="RZS93700.1"/>
    </source>
</evidence>
<evidence type="ECO:0000256" key="2">
    <source>
        <dbReference type="ARBA" id="ARBA00022490"/>
    </source>
</evidence>
<evidence type="ECO:0000256" key="14">
    <source>
        <dbReference type="ARBA" id="ARBA00038000"/>
    </source>
</evidence>
<dbReference type="AlphaFoldDB" id="A0A4Q7P2U3"/>
<evidence type="ECO:0000256" key="16">
    <source>
        <dbReference type="ARBA" id="ARBA00042156"/>
    </source>
</evidence>
<dbReference type="GO" id="GO:0008270">
    <property type="term" value="F:zinc ion binding"/>
    <property type="evidence" value="ECO:0007669"/>
    <property type="project" value="UniProtKB-KW"/>
</dbReference>
<dbReference type="InterPro" id="IPR013815">
    <property type="entry name" value="ATP_grasp_subdomain_1"/>
</dbReference>
<keyword evidence="11" id="KW-0267">Excision nuclease</keyword>
<evidence type="ECO:0000313" key="19">
    <source>
        <dbReference type="Proteomes" id="UP000292262"/>
    </source>
</evidence>
<evidence type="ECO:0000256" key="9">
    <source>
        <dbReference type="ARBA" id="ARBA00022833"/>
    </source>
</evidence>
<dbReference type="InterPro" id="IPR004602">
    <property type="entry name" value="UvrA"/>
</dbReference>
<evidence type="ECO:0000256" key="3">
    <source>
        <dbReference type="ARBA" id="ARBA00022723"/>
    </source>
</evidence>
<dbReference type="Proteomes" id="UP000292262">
    <property type="component" value="Unassembled WGS sequence"/>
</dbReference>
<keyword evidence="8" id="KW-0863">Zinc-finger</keyword>
<dbReference type="InterPro" id="IPR027417">
    <property type="entry name" value="P-loop_NTPase"/>
</dbReference>
<dbReference type="InterPro" id="IPR003439">
    <property type="entry name" value="ABC_transporter-like_ATP-bd"/>
</dbReference>
<dbReference type="InterPro" id="IPR017871">
    <property type="entry name" value="ABC_transporter-like_CS"/>
</dbReference>